<feature type="compositionally biased region" description="Basic and acidic residues" evidence="2">
    <location>
        <begin position="114"/>
        <end position="139"/>
    </location>
</feature>
<accession>A0A7S2VF39</accession>
<feature type="compositionally biased region" description="Polar residues" evidence="2">
    <location>
        <begin position="399"/>
        <end position="411"/>
    </location>
</feature>
<feature type="region of interest" description="Disordered" evidence="2">
    <location>
        <begin position="610"/>
        <end position="694"/>
    </location>
</feature>
<proteinExistence type="predicted"/>
<evidence type="ECO:0000256" key="1">
    <source>
        <dbReference type="SAM" id="Coils"/>
    </source>
</evidence>
<organism evidence="3">
    <name type="scientific">Entomoneis paludosa</name>
    <dbReference type="NCBI Taxonomy" id="265537"/>
    <lineage>
        <taxon>Eukaryota</taxon>
        <taxon>Sar</taxon>
        <taxon>Stramenopiles</taxon>
        <taxon>Ochrophyta</taxon>
        <taxon>Bacillariophyta</taxon>
        <taxon>Bacillariophyceae</taxon>
        <taxon>Bacillariophycidae</taxon>
        <taxon>Entomoneidaceae</taxon>
        <taxon>Entomoneis</taxon>
    </lineage>
</organism>
<feature type="compositionally biased region" description="Polar residues" evidence="2">
    <location>
        <begin position="1"/>
        <end position="11"/>
    </location>
</feature>
<feature type="compositionally biased region" description="Low complexity" evidence="2">
    <location>
        <begin position="155"/>
        <end position="169"/>
    </location>
</feature>
<feature type="compositionally biased region" description="Pro residues" evidence="2">
    <location>
        <begin position="671"/>
        <end position="694"/>
    </location>
</feature>
<feature type="region of interest" description="Disordered" evidence="2">
    <location>
        <begin position="399"/>
        <end position="420"/>
    </location>
</feature>
<feature type="coiled-coil region" evidence="1">
    <location>
        <begin position="568"/>
        <end position="598"/>
    </location>
</feature>
<feature type="compositionally biased region" description="Basic and acidic residues" evidence="2">
    <location>
        <begin position="610"/>
        <end position="624"/>
    </location>
</feature>
<reference evidence="3" key="1">
    <citation type="submission" date="2021-01" db="EMBL/GenBank/DDBJ databases">
        <authorList>
            <person name="Corre E."/>
            <person name="Pelletier E."/>
            <person name="Niang G."/>
            <person name="Scheremetjew M."/>
            <person name="Finn R."/>
            <person name="Kale V."/>
            <person name="Holt S."/>
            <person name="Cochrane G."/>
            <person name="Meng A."/>
            <person name="Brown T."/>
            <person name="Cohen L."/>
        </authorList>
    </citation>
    <scope>NUCLEOTIDE SEQUENCE</scope>
    <source>
        <strain evidence="3">CCMP125</strain>
    </source>
</reference>
<sequence>MSSEDTSSPTANDRIMPPVLKPSDQEKLAQIMAEKRHLADLPEVDIDTESVEEDDAINEEDGENSAMQPIIKARGPDEKGIISDEEEILFDSDDDEDESYADSEEDAPTATKKKTVEEEKVSAETKEAKEEKIAAKETETPDEIPSTKVIPEPEPQTLSSSPPQSQRQTVLHVKQPTPLAPQRPPVVRFYLEGEDHVCRRINLNRIRQETSDANDDTEPRYSMKKVQSLAAETFKLHPSQISLSYLGGGERAFLLDDADLAEALDEVKLAALAYADNRHQYHQHSDPGNNVRTMMGLDIYVTQVKYSTVFIKVELPETSDGFRLIDVERVLTADRQPSLQLLQSVVSETLGASTALRFAYVRADTSRFVLANDLDLKDAFVSCKEDEIVIQSFYSENGNTNQHKNMQSSSEQHGEDEEKQDAPIKMVDEEAHDAALERIEQLEQLVSKQTQMLIATQTQIRALDEHRQNQFMELKSSVDEVGERSTEGIERVEILKKVMSETLPKLQEMDFESLEERVKKLEEQVETTLPKLETVVMGAITATKELNEKVKRQNSGPAKVEFVGKERLQALEEKVATISEAVEELSEETSEISAAEEKAAQELGDRLKRIEATFKQQKMGEKKNGSSSSMDNQQQSQLLERLKSLEESIGAMNKAAEKPRPTEVMKSTPVGPSPFIPSPATRAPPPVGAPPPLPPPLINVRSNVIDADATVAAKPNEINVGSPPVSSLPSLV</sequence>
<protein>
    <submittedName>
        <fullName evidence="3">Uncharacterized protein</fullName>
    </submittedName>
</protein>
<feature type="compositionally biased region" description="Low complexity" evidence="2">
    <location>
        <begin position="626"/>
        <end position="637"/>
    </location>
</feature>
<feature type="region of interest" description="Disordered" evidence="2">
    <location>
        <begin position="1"/>
        <end position="23"/>
    </location>
</feature>
<name>A0A7S2VF39_9STRA</name>
<evidence type="ECO:0000313" key="3">
    <source>
        <dbReference type="EMBL" id="CAD9954158.1"/>
    </source>
</evidence>
<feature type="region of interest" description="Disordered" evidence="2">
    <location>
        <begin position="38"/>
        <end position="179"/>
    </location>
</feature>
<feature type="compositionally biased region" description="Acidic residues" evidence="2">
    <location>
        <begin position="83"/>
        <end position="107"/>
    </location>
</feature>
<dbReference type="EMBL" id="HBHT01010086">
    <property type="protein sequence ID" value="CAD9954158.1"/>
    <property type="molecule type" value="Transcribed_RNA"/>
</dbReference>
<gene>
    <name evidence="3" type="ORF">APAL1065_LOCUS6732</name>
</gene>
<dbReference type="AlphaFoldDB" id="A0A7S2VF39"/>
<evidence type="ECO:0000256" key="2">
    <source>
        <dbReference type="SAM" id="MobiDB-lite"/>
    </source>
</evidence>
<feature type="compositionally biased region" description="Acidic residues" evidence="2">
    <location>
        <begin position="42"/>
        <end position="63"/>
    </location>
</feature>
<keyword evidence="1" id="KW-0175">Coiled coil</keyword>